<organism evidence="2 3">
    <name type="scientific">Nocardioides endophyticus</name>
    <dbReference type="NCBI Taxonomy" id="1353775"/>
    <lineage>
        <taxon>Bacteria</taxon>
        <taxon>Bacillati</taxon>
        <taxon>Actinomycetota</taxon>
        <taxon>Actinomycetes</taxon>
        <taxon>Propionibacteriales</taxon>
        <taxon>Nocardioidaceae</taxon>
        <taxon>Nocardioides</taxon>
    </lineage>
</organism>
<gene>
    <name evidence="2" type="ORF">GCM10023350_48180</name>
</gene>
<evidence type="ECO:0000313" key="2">
    <source>
        <dbReference type="EMBL" id="GAA4756912.1"/>
    </source>
</evidence>
<dbReference type="EMBL" id="BAABKN010000033">
    <property type="protein sequence ID" value="GAA4756912.1"/>
    <property type="molecule type" value="Genomic_DNA"/>
</dbReference>
<evidence type="ECO:0000313" key="3">
    <source>
        <dbReference type="Proteomes" id="UP001499882"/>
    </source>
</evidence>
<name>A0ABP8ZHF5_9ACTN</name>
<keyword evidence="1" id="KW-0472">Membrane</keyword>
<sequence length="144" mass="15406">MTTASHEPGPRSGPHKVLLAVYALFALAAGARALVQLATQYDEAPVAYWLSLAAAVTYALGWYAIRQASVGHTGFASVMLWVELAGVLTVGTLSLVESDWFPDASVWSDYGIGYGFVPAALPIAGLLWLRQQKRLPVGSQSRDD</sequence>
<comment type="caution">
    <text evidence="2">The sequence shown here is derived from an EMBL/GenBank/DDBJ whole genome shotgun (WGS) entry which is preliminary data.</text>
</comment>
<feature type="transmembrane region" description="Helical" evidence="1">
    <location>
        <begin position="47"/>
        <end position="65"/>
    </location>
</feature>
<dbReference type="Proteomes" id="UP001499882">
    <property type="component" value="Unassembled WGS sequence"/>
</dbReference>
<dbReference type="RefSeq" id="WP_345529659.1">
    <property type="nucleotide sequence ID" value="NZ_BAABKN010000033.1"/>
</dbReference>
<feature type="transmembrane region" description="Helical" evidence="1">
    <location>
        <begin position="77"/>
        <end position="96"/>
    </location>
</feature>
<keyword evidence="1" id="KW-1133">Transmembrane helix</keyword>
<evidence type="ECO:0000256" key="1">
    <source>
        <dbReference type="SAM" id="Phobius"/>
    </source>
</evidence>
<protein>
    <recommendedName>
        <fullName evidence="4">Integral membrane protein</fullName>
    </recommendedName>
</protein>
<feature type="transmembrane region" description="Helical" evidence="1">
    <location>
        <begin position="111"/>
        <end position="129"/>
    </location>
</feature>
<proteinExistence type="predicted"/>
<evidence type="ECO:0008006" key="4">
    <source>
        <dbReference type="Google" id="ProtNLM"/>
    </source>
</evidence>
<keyword evidence="1" id="KW-0812">Transmembrane</keyword>
<reference evidence="3" key="1">
    <citation type="journal article" date="2019" name="Int. J. Syst. Evol. Microbiol.">
        <title>The Global Catalogue of Microorganisms (GCM) 10K type strain sequencing project: providing services to taxonomists for standard genome sequencing and annotation.</title>
        <authorList>
            <consortium name="The Broad Institute Genomics Platform"/>
            <consortium name="The Broad Institute Genome Sequencing Center for Infectious Disease"/>
            <person name="Wu L."/>
            <person name="Ma J."/>
        </authorList>
    </citation>
    <scope>NUCLEOTIDE SEQUENCE [LARGE SCALE GENOMIC DNA]</scope>
    <source>
        <strain evidence="3">JCM 18532</strain>
    </source>
</reference>
<keyword evidence="3" id="KW-1185">Reference proteome</keyword>
<accession>A0ABP8ZHF5</accession>